<dbReference type="PROSITE" id="PS51502">
    <property type="entry name" value="S_R_A_B_BARREL"/>
    <property type="match status" value="1"/>
</dbReference>
<feature type="signal peptide" evidence="1">
    <location>
        <begin position="1"/>
        <end position="23"/>
    </location>
</feature>
<dbReference type="RefSeq" id="WP_382167465.1">
    <property type="nucleotide sequence ID" value="NZ_JBHTBR010000005.1"/>
</dbReference>
<evidence type="ECO:0000259" key="2">
    <source>
        <dbReference type="PROSITE" id="PS51502"/>
    </source>
</evidence>
<accession>A0ABW2IMW3</accession>
<dbReference type="Pfam" id="PF07876">
    <property type="entry name" value="Dabb"/>
    <property type="match status" value="1"/>
</dbReference>
<reference evidence="4" key="1">
    <citation type="journal article" date="2019" name="Int. J. Syst. Evol. Microbiol.">
        <title>The Global Catalogue of Microorganisms (GCM) 10K type strain sequencing project: providing services to taxonomists for standard genome sequencing and annotation.</title>
        <authorList>
            <consortium name="The Broad Institute Genomics Platform"/>
            <consortium name="The Broad Institute Genome Sequencing Center for Infectious Disease"/>
            <person name="Wu L."/>
            <person name="Ma J."/>
        </authorList>
    </citation>
    <scope>NUCLEOTIDE SEQUENCE [LARGE SCALE GENOMIC DNA]</scope>
    <source>
        <strain evidence="4">CCUG 51308</strain>
    </source>
</reference>
<name>A0ABW2IMW3_9PROT</name>
<keyword evidence="4" id="KW-1185">Reference proteome</keyword>
<dbReference type="Gene3D" id="3.30.70.100">
    <property type="match status" value="1"/>
</dbReference>
<keyword evidence="1" id="KW-0732">Signal</keyword>
<evidence type="ECO:0000313" key="4">
    <source>
        <dbReference type="Proteomes" id="UP001596492"/>
    </source>
</evidence>
<dbReference type="InterPro" id="IPR011008">
    <property type="entry name" value="Dimeric_a/b-barrel"/>
</dbReference>
<gene>
    <name evidence="3" type="ORF">ACFQS8_11355</name>
</gene>
<dbReference type="PROSITE" id="PS51257">
    <property type="entry name" value="PROKAR_LIPOPROTEIN"/>
    <property type="match status" value="1"/>
</dbReference>
<organism evidence="3 4">
    <name type="scientific">Hirschia litorea</name>
    <dbReference type="NCBI Taxonomy" id="1199156"/>
    <lineage>
        <taxon>Bacteria</taxon>
        <taxon>Pseudomonadati</taxon>
        <taxon>Pseudomonadota</taxon>
        <taxon>Alphaproteobacteria</taxon>
        <taxon>Hyphomonadales</taxon>
        <taxon>Hyphomonadaceae</taxon>
        <taxon>Hirschia</taxon>
    </lineage>
</organism>
<protein>
    <submittedName>
        <fullName evidence="3">Dabb family protein</fullName>
    </submittedName>
</protein>
<dbReference type="InterPro" id="IPR013097">
    <property type="entry name" value="Dabb"/>
</dbReference>
<feature type="chain" id="PRO_5045142807" evidence="1">
    <location>
        <begin position="24"/>
        <end position="138"/>
    </location>
</feature>
<comment type="caution">
    <text evidence="3">The sequence shown here is derived from an EMBL/GenBank/DDBJ whole genome shotgun (WGS) entry which is preliminary data.</text>
</comment>
<evidence type="ECO:0000256" key="1">
    <source>
        <dbReference type="SAM" id="SignalP"/>
    </source>
</evidence>
<dbReference type="EMBL" id="JBHTBR010000005">
    <property type="protein sequence ID" value="MFC7292216.1"/>
    <property type="molecule type" value="Genomic_DNA"/>
</dbReference>
<evidence type="ECO:0000313" key="3">
    <source>
        <dbReference type="EMBL" id="MFC7292216.1"/>
    </source>
</evidence>
<dbReference type="SMART" id="SM00886">
    <property type="entry name" value="Dabb"/>
    <property type="match status" value="1"/>
</dbReference>
<proteinExistence type="predicted"/>
<sequence length="138" mass="15514">MKYLALALTLFAAACAQSPTQTASYSEQTNNMLTHNVFFDLKNKDEASVNALIDACYKYLAPHEGIVFFSAGPRVKEKQRDVNDLDFDVALNVIFKDVESHDAYQVSDIHMEFIKLYKDNWAKVRVFDGAASVANQPN</sequence>
<feature type="domain" description="Stress-response A/B barrel" evidence="2">
    <location>
        <begin position="33"/>
        <end position="129"/>
    </location>
</feature>
<dbReference type="SUPFAM" id="SSF54909">
    <property type="entry name" value="Dimeric alpha+beta barrel"/>
    <property type="match status" value="1"/>
</dbReference>
<dbReference type="Proteomes" id="UP001596492">
    <property type="component" value="Unassembled WGS sequence"/>
</dbReference>